<feature type="transmembrane region" description="Helical" evidence="1">
    <location>
        <begin position="57"/>
        <end position="79"/>
    </location>
</feature>
<comment type="caution">
    <text evidence="2">The sequence shown here is derived from an EMBL/GenBank/DDBJ whole genome shotgun (WGS) entry which is preliminary data.</text>
</comment>
<gene>
    <name evidence="2" type="ORF">Mgra_00003722</name>
</gene>
<evidence type="ECO:0000313" key="3">
    <source>
        <dbReference type="Proteomes" id="UP000605970"/>
    </source>
</evidence>
<keyword evidence="3" id="KW-1185">Reference proteome</keyword>
<feature type="transmembrane region" description="Helical" evidence="1">
    <location>
        <begin position="99"/>
        <end position="118"/>
    </location>
</feature>
<feature type="transmembrane region" description="Helical" evidence="1">
    <location>
        <begin position="139"/>
        <end position="159"/>
    </location>
</feature>
<feature type="transmembrane region" description="Helical" evidence="1">
    <location>
        <begin position="268"/>
        <end position="290"/>
    </location>
</feature>
<evidence type="ECO:0000313" key="2">
    <source>
        <dbReference type="EMBL" id="KAF7636776.1"/>
    </source>
</evidence>
<organism evidence="2 3">
    <name type="scientific">Meloidogyne graminicola</name>
    <dbReference type="NCBI Taxonomy" id="189291"/>
    <lineage>
        <taxon>Eukaryota</taxon>
        <taxon>Metazoa</taxon>
        <taxon>Ecdysozoa</taxon>
        <taxon>Nematoda</taxon>
        <taxon>Chromadorea</taxon>
        <taxon>Rhabditida</taxon>
        <taxon>Tylenchina</taxon>
        <taxon>Tylenchomorpha</taxon>
        <taxon>Tylenchoidea</taxon>
        <taxon>Meloidogynidae</taxon>
        <taxon>Meloidogyninae</taxon>
        <taxon>Meloidogyne</taxon>
    </lineage>
</organism>
<feature type="transmembrane region" description="Helical" evidence="1">
    <location>
        <begin position="192"/>
        <end position="212"/>
    </location>
</feature>
<evidence type="ECO:0000256" key="1">
    <source>
        <dbReference type="SAM" id="Phobius"/>
    </source>
</evidence>
<protein>
    <submittedName>
        <fullName evidence="2">Uncharacterized protein</fullName>
    </submittedName>
</protein>
<keyword evidence="1" id="KW-0812">Transmembrane</keyword>
<sequence length="324" mass="38049">MLIEQYLNILISIISLILLIPFSLIILLINLLFIFVLIHGHRYFCTKFVYICSRHLLIADLISALTQLFVIIPIIILPYKIAKDFLLSRFVETFLTLETLSHMAIFNFIFLQSIGHIHNQLLFSQNEMVIHSLNNWGNIICICLWIWLTCLLLLFGIYFRCILNFNVINYSFYYVCYNENNNGIKWDYLMKIYLGILMLISVGINLFGAVFFERKIQKLFPGNSRENAISTTTANIRRTSISVSVIQKVQLQQSNQRKILYEMFKSKAFFVQGFYMSLSLIARYFGFYLIPLFNLYFFGNGIQLVNERVLFNIFGNLLILVRIY</sequence>
<dbReference type="AlphaFoldDB" id="A0A8S9ZU24"/>
<feature type="transmembrane region" description="Helical" evidence="1">
    <location>
        <begin position="6"/>
        <end position="37"/>
    </location>
</feature>
<accession>A0A8S9ZU24</accession>
<dbReference type="OrthoDB" id="5830729at2759"/>
<proteinExistence type="predicted"/>
<dbReference type="EMBL" id="JABEBT010000026">
    <property type="protein sequence ID" value="KAF7636776.1"/>
    <property type="molecule type" value="Genomic_DNA"/>
</dbReference>
<reference evidence="2" key="1">
    <citation type="journal article" date="2020" name="Ecol. Evol.">
        <title>Genome structure and content of the rice root-knot nematode (Meloidogyne graminicola).</title>
        <authorList>
            <person name="Phan N.T."/>
            <person name="Danchin E.G.J."/>
            <person name="Klopp C."/>
            <person name="Perfus-Barbeoch L."/>
            <person name="Kozlowski D.K."/>
            <person name="Koutsovoulos G.D."/>
            <person name="Lopez-Roques C."/>
            <person name="Bouchez O."/>
            <person name="Zahm M."/>
            <person name="Besnard G."/>
            <person name="Bellafiore S."/>
        </authorList>
    </citation>
    <scope>NUCLEOTIDE SEQUENCE</scope>
    <source>
        <strain evidence="2">VN-18</strain>
    </source>
</reference>
<keyword evidence="1" id="KW-1133">Transmembrane helix</keyword>
<dbReference type="Proteomes" id="UP000605970">
    <property type="component" value="Unassembled WGS sequence"/>
</dbReference>
<name>A0A8S9ZU24_9BILA</name>
<keyword evidence="1" id="KW-0472">Membrane</keyword>